<feature type="region of interest" description="Disordered" evidence="5">
    <location>
        <begin position="84"/>
        <end position="106"/>
    </location>
</feature>
<dbReference type="InParanoid" id="A0A1V9X3I5"/>
<accession>A0A1V9X3I5</accession>
<evidence type="ECO:0000256" key="3">
    <source>
        <dbReference type="ARBA" id="ARBA00023163"/>
    </source>
</evidence>
<reference evidence="7 8" key="1">
    <citation type="journal article" date="2017" name="Gigascience">
        <title>Draft genome of the honey bee ectoparasitic mite, Tropilaelaps mercedesae, is shaped by the parasitic life history.</title>
        <authorList>
            <person name="Dong X."/>
            <person name="Armstrong S.D."/>
            <person name="Xia D."/>
            <person name="Makepeace B.L."/>
            <person name="Darby A.C."/>
            <person name="Kadowaki T."/>
        </authorList>
    </citation>
    <scope>NUCLEOTIDE SEQUENCE [LARGE SCALE GENOMIC DNA]</scope>
    <source>
        <strain evidence="7">Wuxi-XJTLU</strain>
    </source>
</reference>
<evidence type="ECO:0000256" key="5">
    <source>
        <dbReference type="SAM" id="MobiDB-lite"/>
    </source>
</evidence>
<organism evidence="7 8">
    <name type="scientific">Tropilaelaps mercedesae</name>
    <dbReference type="NCBI Taxonomy" id="418985"/>
    <lineage>
        <taxon>Eukaryota</taxon>
        <taxon>Metazoa</taxon>
        <taxon>Ecdysozoa</taxon>
        <taxon>Arthropoda</taxon>
        <taxon>Chelicerata</taxon>
        <taxon>Arachnida</taxon>
        <taxon>Acari</taxon>
        <taxon>Parasitiformes</taxon>
        <taxon>Mesostigmata</taxon>
        <taxon>Gamasina</taxon>
        <taxon>Dermanyssoidea</taxon>
        <taxon>Laelapidae</taxon>
        <taxon>Tropilaelaps</taxon>
    </lineage>
</organism>
<keyword evidence="2" id="KW-0805">Transcription regulation</keyword>
<dbReference type="InterPro" id="IPR050370">
    <property type="entry name" value="HES_HEY"/>
</dbReference>
<sequence length="173" mass="20153">MEYGYFFDQKMAYDKAMEARKVLKPLMEKKRRARINRSLGELRKFLLNSGIRDKKLDPEGSCKRVEKADILELTVRFLHERHMDCGAGPESNKNEPSSISTSPEPPIPMPLLEAFQQEFQDCMDSTTIIRNTPLRNRRRILDLKGESSGEESDEDRKDAVQVVPRSSHMWRPW</sequence>
<dbReference type="SUPFAM" id="SSF47459">
    <property type="entry name" value="HLH, helix-loop-helix DNA-binding domain"/>
    <property type="match status" value="1"/>
</dbReference>
<dbReference type="PANTHER" id="PTHR10985">
    <property type="entry name" value="BASIC HELIX-LOOP-HELIX TRANSCRIPTION FACTOR, HES-RELATED"/>
    <property type="match status" value="1"/>
</dbReference>
<name>A0A1V9X3I5_9ACAR</name>
<dbReference type="OrthoDB" id="6085656at2759"/>
<keyword evidence="4" id="KW-0539">Nucleus</keyword>
<dbReference type="CDD" id="cd11410">
    <property type="entry name" value="bHLH_O_HES"/>
    <property type="match status" value="1"/>
</dbReference>
<evidence type="ECO:0000256" key="4">
    <source>
        <dbReference type="ARBA" id="ARBA00023242"/>
    </source>
</evidence>
<evidence type="ECO:0000313" key="7">
    <source>
        <dbReference type="EMBL" id="OQR67968.1"/>
    </source>
</evidence>
<dbReference type="STRING" id="418985.A0A1V9X3I5"/>
<dbReference type="GO" id="GO:0005634">
    <property type="term" value="C:nucleus"/>
    <property type="evidence" value="ECO:0007669"/>
    <property type="project" value="UniProtKB-SubCell"/>
</dbReference>
<dbReference type="InterPro" id="IPR011598">
    <property type="entry name" value="bHLH_dom"/>
</dbReference>
<keyword evidence="8" id="KW-1185">Reference proteome</keyword>
<feature type="region of interest" description="Disordered" evidence="5">
    <location>
        <begin position="145"/>
        <end position="173"/>
    </location>
</feature>
<dbReference type="GO" id="GO:0046983">
    <property type="term" value="F:protein dimerization activity"/>
    <property type="evidence" value="ECO:0007669"/>
    <property type="project" value="InterPro"/>
</dbReference>
<protein>
    <submittedName>
        <fullName evidence="7">Hairy-enhancer-of-split 1-like</fullName>
    </submittedName>
</protein>
<dbReference type="AlphaFoldDB" id="A0A1V9X3I5"/>
<dbReference type="PROSITE" id="PS50888">
    <property type="entry name" value="BHLH"/>
    <property type="match status" value="1"/>
</dbReference>
<comment type="subcellular location">
    <subcellularLocation>
        <location evidence="1">Nucleus</location>
    </subcellularLocation>
</comment>
<comment type="caution">
    <text evidence="7">The sequence shown here is derived from an EMBL/GenBank/DDBJ whole genome shotgun (WGS) entry which is preliminary data.</text>
</comment>
<dbReference type="Gene3D" id="4.10.280.10">
    <property type="entry name" value="Helix-loop-helix DNA-binding domain"/>
    <property type="match status" value="1"/>
</dbReference>
<feature type="domain" description="BHLH" evidence="6">
    <location>
        <begin position="19"/>
        <end position="81"/>
    </location>
</feature>
<dbReference type="FunCoup" id="A0A1V9X3I5">
    <property type="interactions" value="159"/>
</dbReference>
<gene>
    <name evidence="7" type="ORF">BIW11_02098</name>
</gene>
<evidence type="ECO:0000259" key="6">
    <source>
        <dbReference type="PROSITE" id="PS50888"/>
    </source>
</evidence>
<keyword evidence="3" id="KW-0804">Transcription</keyword>
<evidence type="ECO:0000256" key="2">
    <source>
        <dbReference type="ARBA" id="ARBA00023015"/>
    </source>
</evidence>
<evidence type="ECO:0000256" key="1">
    <source>
        <dbReference type="ARBA" id="ARBA00004123"/>
    </source>
</evidence>
<proteinExistence type="predicted"/>
<dbReference type="SMART" id="SM00353">
    <property type="entry name" value="HLH"/>
    <property type="match status" value="1"/>
</dbReference>
<evidence type="ECO:0000313" key="8">
    <source>
        <dbReference type="Proteomes" id="UP000192247"/>
    </source>
</evidence>
<dbReference type="InterPro" id="IPR036638">
    <property type="entry name" value="HLH_DNA-bd_sf"/>
</dbReference>
<dbReference type="Pfam" id="PF00010">
    <property type="entry name" value="HLH"/>
    <property type="match status" value="1"/>
</dbReference>
<dbReference type="Proteomes" id="UP000192247">
    <property type="component" value="Unassembled WGS sequence"/>
</dbReference>
<dbReference type="EMBL" id="MNPL01026470">
    <property type="protein sequence ID" value="OQR67968.1"/>
    <property type="molecule type" value="Genomic_DNA"/>
</dbReference>